<comment type="caution">
    <text evidence="1">The sequence shown here is derived from an EMBL/GenBank/DDBJ whole genome shotgun (WGS) entry which is preliminary data.</text>
</comment>
<evidence type="ECO:0000313" key="2">
    <source>
        <dbReference type="Proteomes" id="UP000050996"/>
    </source>
</evidence>
<dbReference type="Proteomes" id="UP000050996">
    <property type="component" value="Unassembled WGS sequence"/>
</dbReference>
<evidence type="ECO:0000313" key="1">
    <source>
        <dbReference type="EMBL" id="KQL17707.1"/>
    </source>
</evidence>
<accession>A0A0Q3VFM4</accession>
<reference evidence="1 2" key="1">
    <citation type="submission" date="2015-09" db="EMBL/GenBank/DDBJ databases">
        <title>Genome sequencing project for genomic taxonomy and phylogenomics of Bacillus-like bacteria.</title>
        <authorList>
            <person name="Liu B."/>
            <person name="Wang J."/>
            <person name="Zhu Y."/>
            <person name="Liu G."/>
            <person name="Chen Q."/>
            <person name="Chen Z."/>
            <person name="Lan J."/>
            <person name="Che J."/>
            <person name="Ge C."/>
            <person name="Shi H."/>
            <person name="Pan Z."/>
            <person name="Liu X."/>
        </authorList>
    </citation>
    <scope>NUCLEOTIDE SEQUENCE [LARGE SCALE GENOMIC DNA]</scope>
    <source>
        <strain evidence="1 2">FJAT-18043</strain>
    </source>
</reference>
<organism evidence="1 2">
    <name type="scientific">Cytobacillus solani</name>
    <dbReference type="NCBI Taxonomy" id="1637975"/>
    <lineage>
        <taxon>Bacteria</taxon>
        <taxon>Bacillati</taxon>
        <taxon>Bacillota</taxon>
        <taxon>Bacilli</taxon>
        <taxon>Bacillales</taxon>
        <taxon>Bacillaceae</taxon>
        <taxon>Cytobacillus</taxon>
    </lineage>
</organism>
<sequence length="247" mass="25830">MFFCEEAREASPCFLHFYYLLQLHLPLKNRQGSTITITLKEQALIFPAASVAVHVTVVVPRGKKEPDAGVQTAVAPGQLSITVGSGKLTNAPLLPGSLNTVISSEQVITGGSESTIVTVKEHSAVLPALSVAVQITGVMPTLKKVPDAGEHETITPGQLSLAIGAGKLTIAPHWPGAFDVIISLEQVMFGAWVSSTVTVNEQESTTIPEASVSVHVTIVAPTGKKEPEPGLHDAIAPIQLPETVGVG</sequence>
<proteinExistence type="predicted"/>
<gene>
    <name evidence="1" type="ORF">AN957_03155</name>
</gene>
<protein>
    <submittedName>
        <fullName evidence="1">Uncharacterized protein</fullName>
    </submittedName>
</protein>
<dbReference type="EMBL" id="LJIX01000006">
    <property type="protein sequence ID" value="KQL17707.1"/>
    <property type="molecule type" value="Genomic_DNA"/>
</dbReference>
<dbReference type="AlphaFoldDB" id="A0A0Q3VFM4"/>
<keyword evidence="2" id="KW-1185">Reference proteome</keyword>
<name>A0A0Q3VFM4_9BACI</name>